<dbReference type="EMBL" id="BARW01030663">
    <property type="protein sequence ID" value="GAJ08371.1"/>
    <property type="molecule type" value="Genomic_DNA"/>
</dbReference>
<comment type="caution">
    <text evidence="1">The sequence shown here is derived from an EMBL/GenBank/DDBJ whole genome shotgun (WGS) entry which is preliminary data.</text>
</comment>
<reference evidence="1" key="1">
    <citation type="journal article" date="2014" name="Front. Microbiol.">
        <title>High frequency of phylogenetically diverse reductive dehalogenase-homologous genes in deep subseafloor sedimentary metagenomes.</title>
        <authorList>
            <person name="Kawai M."/>
            <person name="Futagami T."/>
            <person name="Toyoda A."/>
            <person name="Takaki Y."/>
            <person name="Nishi S."/>
            <person name="Hori S."/>
            <person name="Arai W."/>
            <person name="Tsubouchi T."/>
            <person name="Morono Y."/>
            <person name="Uchiyama I."/>
            <person name="Ito T."/>
            <person name="Fujiyama A."/>
            <person name="Inagaki F."/>
            <person name="Takami H."/>
        </authorList>
    </citation>
    <scope>NUCLEOTIDE SEQUENCE</scope>
    <source>
        <strain evidence="1">Expedition CK06-06</strain>
    </source>
</reference>
<organism evidence="1">
    <name type="scientific">marine sediment metagenome</name>
    <dbReference type="NCBI Taxonomy" id="412755"/>
    <lineage>
        <taxon>unclassified sequences</taxon>
        <taxon>metagenomes</taxon>
        <taxon>ecological metagenomes</taxon>
    </lineage>
</organism>
<evidence type="ECO:0000313" key="1">
    <source>
        <dbReference type="EMBL" id="GAJ08371.1"/>
    </source>
</evidence>
<protein>
    <submittedName>
        <fullName evidence="1">Uncharacterized protein</fullName>
    </submittedName>
</protein>
<proteinExistence type="predicted"/>
<gene>
    <name evidence="1" type="ORF">S12H4_48969</name>
</gene>
<dbReference type="AlphaFoldDB" id="X1V7A7"/>
<feature type="non-terminal residue" evidence="1">
    <location>
        <position position="1"/>
    </location>
</feature>
<accession>X1V7A7</accession>
<sequence length="54" mass="6105">GKDKYPENADGYWIMAEVAKGSSPKDVFVEIWVLDLSDNEVAYTSDWVKQPSKP</sequence>
<name>X1V7A7_9ZZZZ</name>